<dbReference type="GO" id="GO:0004525">
    <property type="term" value="F:ribonuclease III activity"/>
    <property type="evidence" value="ECO:0007669"/>
    <property type="project" value="InterPro"/>
</dbReference>
<evidence type="ECO:0000256" key="7">
    <source>
        <dbReference type="ARBA" id="ARBA00023118"/>
    </source>
</evidence>
<dbReference type="GO" id="GO:0051607">
    <property type="term" value="P:defense response to virus"/>
    <property type="evidence" value="ECO:0007669"/>
    <property type="project" value="UniProtKB-KW"/>
</dbReference>
<evidence type="ECO:0000259" key="10">
    <source>
        <dbReference type="PROSITE" id="PS50142"/>
    </source>
</evidence>
<dbReference type="Pfam" id="PF00636">
    <property type="entry name" value="Ribonuclease_3"/>
    <property type="match status" value="2"/>
</dbReference>
<keyword evidence="15" id="KW-1185">Reference proteome</keyword>
<dbReference type="PROSITE" id="PS51194">
    <property type="entry name" value="HELICASE_CTER"/>
    <property type="match status" value="1"/>
</dbReference>
<dbReference type="PROSITE" id="PS51192">
    <property type="entry name" value="HELICASE_ATP_BIND_1"/>
    <property type="match status" value="1"/>
</dbReference>
<dbReference type="InterPro" id="IPR005034">
    <property type="entry name" value="Dicer_dimerisation"/>
</dbReference>
<feature type="domain" description="Helicase ATP-binding" evidence="11">
    <location>
        <begin position="81"/>
        <end position="257"/>
    </location>
</feature>
<dbReference type="Proteomes" id="UP001283341">
    <property type="component" value="Unassembled WGS sequence"/>
</dbReference>
<dbReference type="PROSITE" id="PS00517">
    <property type="entry name" value="RNASE_3_1"/>
    <property type="match status" value="1"/>
</dbReference>
<evidence type="ECO:0000259" key="13">
    <source>
        <dbReference type="PROSITE" id="PS51327"/>
    </source>
</evidence>
<protein>
    <recommendedName>
        <fullName evidence="16">Dicer-like protein 2</fullName>
    </recommendedName>
</protein>
<dbReference type="CDD" id="cd00593">
    <property type="entry name" value="RIBOc"/>
    <property type="match status" value="2"/>
</dbReference>
<dbReference type="InterPro" id="IPR011545">
    <property type="entry name" value="DEAD/DEAH_box_helicase_dom"/>
</dbReference>
<evidence type="ECO:0000259" key="12">
    <source>
        <dbReference type="PROSITE" id="PS51194"/>
    </source>
</evidence>
<dbReference type="InterPro" id="IPR001650">
    <property type="entry name" value="Helicase_C-like"/>
</dbReference>
<keyword evidence="8" id="KW-0694">RNA-binding</keyword>
<feature type="compositionally biased region" description="Low complexity" evidence="9">
    <location>
        <begin position="43"/>
        <end position="59"/>
    </location>
</feature>
<evidence type="ECO:0000313" key="15">
    <source>
        <dbReference type="Proteomes" id="UP001283341"/>
    </source>
</evidence>
<keyword evidence="3" id="KW-0547">Nucleotide-binding</keyword>
<evidence type="ECO:0000256" key="9">
    <source>
        <dbReference type="SAM" id="MobiDB-lite"/>
    </source>
</evidence>
<keyword evidence="6" id="KW-0067">ATP-binding</keyword>
<evidence type="ECO:0000256" key="1">
    <source>
        <dbReference type="ARBA" id="ARBA00022721"/>
    </source>
</evidence>
<keyword evidence="2" id="KW-0677">Repeat</keyword>
<gene>
    <name evidence="14" type="ORF">B0H66DRAFT_606212</name>
</gene>
<dbReference type="EMBL" id="JAUEDM010000006">
    <property type="protein sequence ID" value="KAK3315325.1"/>
    <property type="molecule type" value="Genomic_DNA"/>
</dbReference>
<keyword evidence="4" id="KW-0378">Hydrolase</keyword>
<dbReference type="GO" id="GO:0030422">
    <property type="term" value="P:siRNA processing"/>
    <property type="evidence" value="ECO:0007669"/>
    <property type="project" value="TreeGrafter"/>
</dbReference>
<dbReference type="SUPFAM" id="SSF52540">
    <property type="entry name" value="P-loop containing nucleoside triphosphate hydrolases"/>
    <property type="match status" value="1"/>
</dbReference>
<keyword evidence="1" id="KW-0930">Antiviral protein</keyword>
<reference evidence="14" key="1">
    <citation type="journal article" date="2023" name="Mol. Phylogenet. Evol.">
        <title>Genome-scale phylogeny and comparative genomics of the fungal order Sordariales.</title>
        <authorList>
            <person name="Hensen N."/>
            <person name="Bonometti L."/>
            <person name="Westerberg I."/>
            <person name="Brannstrom I.O."/>
            <person name="Guillou S."/>
            <person name="Cros-Aarteil S."/>
            <person name="Calhoun S."/>
            <person name="Haridas S."/>
            <person name="Kuo A."/>
            <person name="Mondo S."/>
            <person name="Pangilinan J."/>
            <person name="Riley R."/>
            <person name="LaButti K."/>
            <person name="Andreopoulos B."/>
            <person name="Lipzen A."/>
            <person name="Chen C."/>
            <person name="Yan M."/>
            <person name="Daum C."/>
            <person name="Ng V."/>
            <person name="Clum A."/>
            <person name="Steindorff A."/>
            <person name="Ohm R.A."/>
            <person name="Martin F."/>
            <person name="Silar P."/>
            <person name="Natvig D.O."/>
            <person name="Lalanne C."/>
            <person name="Gautier V."/>
            <person name="Ament-Velasquez S.L."/>
            <person name="Kruys A."/>
            <person name="Hutchinson M.I."/>
            <person name="Powell A.J."/>
            <person name="Barry K."/>
            <person name="Miller A.N."/>
            <person name="Grigoriev I.V."/>
            <person name="Debuchy R."/>
            <person name="Gladieux P."/>
            <person name="Hiltunen Thoren M."/>
            <person name="Johannesson H."/>
        </authorList>
    </citation>
    <scope>NUCLEOTIDE SEQUENCE</scope>
    <source>
        <strain evidence="14">CBS 118394</strain>
    </source>
</reference>
<dbReference type="SMART" id="SM00487">
    <property type="entry name" value="DEXDc"/>
    <property type="match status" value="1"/>
</dbReference>
<feature type="domain" description="Dicer dsRNA-binding fold" evidence="13">
    <location>
        <begin position="624"/>
        <end position="727"/>
    </location>
</feature>
<comment type="caution">
    <text evidence="14">The sequence shown here is derived from an EMBL/GenBank/DDBJ whole genome shotgun (WGS) entry which is preliminary data.</text>
</comment>
<name>A0AAE0HYS8_9PEZI</name>
<reference evidence="14" key="2">
    <citation type="submission" date="2023-06" db="EMBL/GenBank/DDBJ databases">
        <authorList>
            <consortium name="Lawrence Berkeley National Laboratory"/>
            <person name="Haridas S."/>
            <person name="Hensen N."/>
            <person name="Bonometti L."/>
            <person name="Westerberg I."/>
            <person name="Brannstrom I.O."/>
            <person name="Guillou S."/>
            <person name="Cros-Aarteil S."/>
            <person name="Calhoun S."/>
            <person name="Kuo A."/>
            <person name="Mondo S."/>
            <person name="Pangilinan J."/>
            <person name="Riley R."/>
            <person name="Labutti K."/>
            <person name="Andreopoulos B."/>
            <person name="Lipzen A."/>
            <person name="Chen C."/>
            <person name="Yanf M."/>
            <person name="Daum C."/>
            <person name="Ng V."/>
            <person name="Clum A."/>
            <person name="Steindorff A."/>
            <person name="Ohm R."/>
            <person name="Martin F."/>
            <person name="Silar P."/>
            <person name="Natvig D."/>
            <person name="Lalanne C."/>
            <person name="Gautier V."/>
            <person name="Ament-Velasquez S.L."/>
            <person name="Kruys A."/>
            <person name="Hutchinson M.I."/>
            <person name="Powell A.J."/>
            <person name="Barry K."/>
            <person name="Miller A.N."/>
            <person name="Grigoriev I.V."/>
            <person name="Debuchy R."/>
            <person name="Gladieux P."/>
            <person name="Thoren M.H."/>
            <person name="Johannesson H."/>
        </authorList>
    </citation>
    <scope>NUCLEOTIDE SEQUENCE</scope>
    <source>
        <strain evidence="14">CBS 118394</strain>
    </source>
</reference>
<dbReference type="PROSITE" id="PS51327">
    <property type="entry name" value="DICER_DSRBF"/>
    <property type="match status" value="1"/>
</dbReference>
<dbReference type="SMART" id="SM00490">
    <property type="entry name" value="HELICc"/>
    <property type="match status" value="1"/>
</dbReference>
<dbReference type="PANTHER" id="PTHR14950">
    <property type="entry name" value="DICER-RELATED"/>
    <property type="match status" value="1"/>
</dbReference>
<evidence type="ECO:0000259" key="11">
    <source>
        <dbReference type="PROSITE" id="PS51192"/>
    </source>
</evidence>
<dbReference type="Gene3D" id="1.10.1520.10">
    <property type="entry name" value="Ribonuclease III domain"/>
    <property type="match status" value="2"/>
</dbReference>
<dbReference type="Pfam" id="PF00271">
    <property type="entry name" value="Helicase_C"/>
    <property type="match status" value="1"/>
</dbReference>
<dbReference type="SMART" id="SM00535">
    <property type="entry name" value="RIBOc"/>
    <property type="match status" value="2"/>
</dbReference>
<evidence type="ECO:0000256" key="2">
    <source>
        <dbReference type="ARBA" id="ARBA00022737"/>
    </source>
</evidence>
<dbReference type="GO" id="GO:0050688">
    <property type="term" value="P:regulation of defense response to virus"/>
    <property type="evidence" value="ECO:0007669"/>
    <property type="project" value="UniProtKB-KW"/>
</dbReference>
<feature type="domain" description="RNase III" evidence="10">
    <location>
        <begin position="1209"/>
        <end position="1397"/>
    </location>
</feature>
<evidence type="ECO:0000256" key="6">
    <source>
        <dbReference type="ARBA" id="ARBA00022840"/>
    </source>
</evidence>
<comment type="similarity">
    <text evidence="8">Belongs to the helicase family. Dicer subfamily.</text>
</comment>
<dbReference type="GO" id="GO:0005524">
    <property type="term" value="F:ATP binding"/>
    <property type="evidence" value="ECO:0007669"/>
    <property type="project" value="UniProtKB-KW"/>
</dbReference>
<feature type="compositionally biased region" description="Low complexity" evidence="9">
    <location>
        <begin position="1"/>
        <end position="12"/>
    </location>
</feature>
<dbReference type="InterPro" id="IPR000999">
    <property type="entry name" value="RNase_III_dom"/>
</dbReference>
<evidence type="ECO:0000256" key="3">
    <source>
        <dbReference type="ARBA" id="ARBA00022741"/>
    </source>
</evidence>
<dbReference type="InterPro" id="IPR027417">
    <property type="entry name" value="P-loop_NTPase"/>
</dbReference>
<organism evidence="14 15">
    <name type="scientific">Apodospora peruviana</name>
    <dbReference type="NCBI Taxonomy" id="516989"/>
    <lineage>
        <taxon>Eukaryota</taxon>
        <taxon>Fungi</taxon>
        <taxon>Dikarya</taxon>
        <taxon>Ascomycota</taxon>
        <taxon>Pezizomycotina</taxon>
        <taxon>Sordariomycetes</taxon>
        <taxon>Sordariomycetidae</taxon>
        <taxon>Sordariales</taxon>
        <taxon>Lasiosphaeriaceae</taxon>
        <taxon>Apodospora</taxon>
    </lineage>
</organism>
<feature type="domain" description="RNase III" evidence="10">
    <location>
        <begin position="1024"/>
        <end position="1168"/>
    </location>
</feature>
<dbReference type="Gene3D" id="3.30.160.380">
    <property type="entry name" value="Dicer dimerisation domain"/>
    <property type="match status" value="1"/>
</dbReference>
<sequence length="1498" mass="168650">MALHYDGSASESESSDEALDEAIISPLPTTVFEDQQSRPPPITTTKKPTDSSGTSTPSDQGETPEPLTMTPPSARAYQLEMLEVSLKGNVIVAMDTGSGKTRVAVLRIIKELERSEKRVWFLAPTVELADQQFRVLQAQIAVVQSRLILGSDNVDAWSDQRTWDAVLLNIRIVVSTFQILFDAVQHDFVRLDSLSLIVIDEAHNCVKMNAAARLMKEFYRPTKAAGHYVPHILGLTASPLMRFNLDGIDILEDILDAVCRTPTLHREELLAQVNRPEMITVPYGTPADSTEVTYSFATTRTMASLRQVYHQLDIMMDPYILRLLKSKNTPRTQEAIRKAMEKHNTYCQRQMESFCARALEICKQLGPWAADYYIWRVISEFTEANTLSDETASEEERIYLAAAFKKVETPPPFGVPDDNDLSPKARALLNILQQDRENPMGIVFVKERATVAVLSHVLSVHPISSSHQKTRFRVGSVVGTSKMPGRRRDFLDLSRKEDIFSLDNFRKGKTNLLVATSVLEEGIDVPACNLVICFDKLTSPKSFIQRRGRARMTTSQLYLLVEDETDESAAQWRDFEERMKQRYEDDMRERKLLEDLEGVVDGEFADYPILVANKTGARLTVQDAKGHLQHFCASLSTRRFVDWTPYYIFHDVEGNPVTNVSQQTLLKATVYLPASLNPEHRRFTGMRAWYSERQACMDAAFVAYRALYEVGLVNDNLLPLREADVLGLLEQRAGFALVKEQLDPWYNIALAWKQGKEMFRRRLTILGPADRDQDGDQSMRSRVTAEFELALPVPIPYMGPLAIWWDRDSRWEVSVGTDMSVSSKEDDGGVRLTAADDTEEPEAKDHTGALLAFAFGYRQRYRKPVVPGVQYAVRLVSLDRPDLNADDMSRLEFAVDMVGRQILPQHLIRHPVDFDHPYIYMGHMPTKPTVDLIGRPYRGFNEAPEDAAYVVVRNWPKKAGFFRQPNPQPSKNLEVPLVAKPYPRVLPADQVRVDSIPSVFTHAGMLVPAITSALEIHLVAADLLAARLSELDITEEHLSLVVTAICATAARAPTDYERIEFLGDSILKFCTTINAAAKNLLWPEGYLSLYKDKIVANSRLARAAVDFGLDRYIIYKSFTLHKWQPMNVDELLEKAGNNGSATKMRQLPTKTLADVVEALIGVAYIVGGGPKALQCISMFLPDVKWQSIDDGREILYNNALSRHTLPVTMRPLEELIGYSFTKKSLLVEAMTHCSYTGPDSIACLDRLEFVGDSILDYVVVKHLFGIVDPRPLENSEMHLLRTALVNGDLLAFLVMEWALDVEITVLASPDNDPISSAKEKAKIPFWSFMRHSSPDIGMIQRETGKRYEALRGEIHEALFGNGTTWYYPWAQLARLQAQKSYSDIFESLLGAVWVDSGSLDECEKVVERIGILPLFRRLRQGGVHMLHPKEELGRLAGNLKVDYQVAVAVTGLDEREFECRVVLGEERCVAHVDKCLTKEEARVRAAAEACRVLKAESS</sequence>
<dbReference type="PANTHER" id="PTHR14950:SF37">
    <property type="entry name" value="ENDORIBONUCLEASE DICER"/>
    <property type="match status" value="1"/>
</dbReference>
<dbReference type="GO" id="GO:0005737">
    <property type="term" value="C:cytoplasm"/>
    <property type="evidence" value="ECO:0007669"/>
    <property type="project" value="TreeGrafter"/>
</dbReference>
<evidence type="ECO:0008006" key="16">
    <source>
        <dbReference type="Google" id="ProtNLM"/>
    </source>
</evidence>
<dbReference type="InterPro" id="IPR014001">
    <property type="entry name" value="Helicase_ATP-bd"/>
</dbReference>
<evidence type="ECO:0000256" key="5">
    <source>
        <dbReference type="ARBA" id="ARBA00022806"/>
    </source>
</evidence>
<dbReference type="InterPro" id="IPR038248">
    <property type="entry name" value="Dicer_dimer_sf"/>
</dbReference>
<dbReference type="InterPro" id="IPR036389">
    <property type="entry name" value="RNase_III_sf"/>
</dbReference>
<dbReference type="PROSITE" id="PS50142">
    <property type="entry name" value="RNASE_3_2"/>
    <property type="match status" value="2"/>
</dbReference>
<evidence type="ECO:0000313" key="14">
    <source>
        <dbReference type="EMBL" id="KAK3315325.1"/>
    </source>
</evidence>
<dbReference type="Pfam" id="PF03368">
    <property type="entry name" value="Dicer_dimer"/>
    <property type="match status" value="1"/>
</dbReference>
<feature type="region of interest" description="Disordered" evidence="9">
    <location>
        <begin position="1"/>
        <end position="71"/>
    </location>
</feature>
<feature type="domain" description="Helicase C-terminal" evidence="12">
    <location>
        <begin position="424"/>
        <end position="594"/>
    </location>
</feature>
<dbReference type="GO" id="GO:0003723">
    <property type="term" value="F:RNA binding"/>
    <property type="evidence" value="ECO:0007669"/>
    <property type="project" value="UniProtKB-UniRule"/>
</dbReference>
<evidence type="ECO:0000256" key="4">
    <source>
        <dbReference type="ARBA" id="ARBA00022801"/>
    </source>
</evidence>
<keyword evidence="7" id="KW-0051">Antiviral defense</keyword>
<keyword evidence="5" id="KW-0347">Helicase</keyword>
<dbReference type="GO" id="GO:0004386">
    <property type="term" value="F:helicase activity"/>
    <property type="evidence" value="ECO:0007669"/>
    <property type="project" value="UniProtKB-KW"/>
</dbReference>
<accession>A0AAE0HYS8</accession>
<dbReference type="Gene3D" id="3.40.50.300">
    <property type="entry name" value="P-loop containing nucleotide triphosphate hydrolases"/>
    <property type="match status" value="2"/>
</dbReference>
<dbReference type="GO" id="GO:0005634">
    <property type="term" value="C:nucleus"/>
    <property type="evidence" value="ECO:0007669"/>
    <property type="project" value="TreeGrafter"/>
</dbReference>
<proteinExistence type="inferred from homology"/>
<evidence type="ECO:0000256" key="8">
    <source>
        <dbReference type="PROSITE-ProRule" id="PRU00657"/>
    </source>
</evidence>
<dbReference type="SUPFAM" id="SSF69065">
    <property type="entry name" value="RNase III domain-like"/>
    <property type="match status" value="2"/>
</dbReference>
<dbReference type="Pfam" id="PF00270">
    <property type="entry name" value="DEAD"/>
    <property type="match status" value="1"/>
</dbReference>